<accession>A0A1M6P858</accession>
<dbReference type="AlphaFoldDB" id="A0A1M6P858"/>
<protein>
    <recommendedName>
        <fullName evidence="3">Anti-sigma factor NepR domain-containing protein</fullName>
    </recommendedName>
</protein>
<evidence type="ECO:0008006" key="3">
    <source>
        <dbReference type="Google" id="ProtNLM"/>
    </source>
</evidence>
<dbReference type="OrthoDB" id="7366948at2"/>
<reference evidence="1 2" key="1">
    <citation type="submission" date="2016-11" db="EMBL/GenBank/DDBJ databases">
        <authorList>
            <person name="Jaros S."/>
            <person name="Januszkiewicz K."/>
            <person name="Wedrychowicz H."/>
        </authorList>
    </citation>
    <scope>NUCLEOTIDE SEQUENCE [LARGE SCALE GENOMIC DNA]</scope>
    <source>
        <strain evidence="1 2">DSM 14916</strain>
    </source>
</reference>
<dbReference type="EMBL" id="FQZF01000029">
    <property type="protein sequence ID" value="SHK04161.1"/>
    <property type="molecule type" value="Genomic_DNA"/>
</dbReference>
<gene>
    <name evidence="1" type="ORF">SAMN02745194_04030</name>
</gene>
<evidence type="ECO:0000313" key="2">
    <source>
        <dbReference type="Proteomes" id="UP000184387"/>
    </source>
</evidence>
<organism evidence="1 2">
    <name type="scientific">Muricoccus roseus</name>
    <dbReference type="NCBI Taxonomy" id="198092"/>
    <lineage>
        <taxon>Bacteria</taxon>
        <taxon>Pseudomonadati</taxon>
        <taxon>Pseudomonadota</taxon>
        <taxon>Alphaproteobacteria</taxon>
        <taxon>Acetobacterales</taxon>
        <taxon>Roseomonadaceae</taxon>
        <taxon>Muricoccus</taxon>
    </lineage>
</organism>
<sequence length="70" mass="8230">MPLGPARRNQGFSEADPFDLWLRRSLHQSWDGALDEPVPDDLLRLFSDGRGDREALRTRWLRAEKEPRQE</sequence>
<dbReference type="Proteomes" id="UP000184387">
    <property type="component" value="Unassembled WGS sequence"/>
</dbReference>
<proteinExistence type="predicted"/>
<keyword evidence="2" id="KW-1185">Reference proteome</keyword>
<dbReference type="RefSeq" id="WP_073138075.1">
    <property type="nucleotide sequence ID" value="NZ_FQZF01000029.1"/>
</dbReference>
<evidence type="ECO:0000313" key="1">
    <source>
        <dbReference type="EMBL" id="SHK04161.1"/>
    </source>
</evidence>
<name>A0A1M6P858_9PROT</name>
<dbReference type="STRING" id="198092.SAMN02745194_04030"/>